<keyword evidence="4" id="KW-0391">Immunity</keyword>
<dbReference type="InterPro" id="IPR001315">
    <property type="entry name" value="CARD"/>
</dbReference>
<dbReference type="GO" id="GO:0006954">
    <property type="term" value="P:inflammatory response"/>
    <property type="evidence" value="ECO:0007669"/>
    <property type="project" value="UniProtKB-KW"/>
</dbReference>
<evidence type="ECO:0000256" key="5">
    <source>
        <dbReference type="ARBA" id="ARBA00023198"/>
    </source>
</evidence>
<dbReference type="GO" id="GO:0042981">
    <property type="term" value="P:regulation of apoptotic process"/>
    <property type="evidence" value="ECO:0007669"/>
    <property type="project" value="InterPro"/>
</dbReference>
<evidence type="ECO:0000256" key="4">
    <source>
        <dbReference type="ARBA" id="ARBA00022859"/>
    </source>
</evidence>
<name>A0A9Q1DXB2_CONCO</name>
<evidence type="ECO:0000256" key="1">
    <source>
        <dbReference type="ARBA" id="ARBA00004514"/>
    </source>
</evidence>
<comment type="caution">
    <text evidence="8">The sequence shown here is derived from an EMBL/GenBank/DDBJ whole genome shotgun (WGS) entry which is preliminary data.</text>
</comment>
<dbReference type="CDD" id="cd08330">
    <property type="entry name" value="CARD_ASC_NALP1"/>
    <property type="match status" value="1"/>
</dbReference>
<feature type="compositionally biased region" description="Polar residues" evidence="6">
    <location>
        <begin position="1"/>
        <end position="11"/>
    </location>
</feature>
<evidence type="ECO:0000256" key="6">
    <source>
        <dbReference type="SAM" id="MobiDB-lite"/>
    </source>
</evidence>
<dbReference type="PANTHER" id="PTHR46985:SF2">
    <property type="entry name" value="APOPTOSIS-ASSOCIATED SPECK-LIKE PROTEIN CONTAINING A CARD"/>
    <property type="match status" value="1"/>
</dbReference>
<gene>
    <name evidence="8" type="ORF">COCON_G00024060</name>
</gene>
<reference evidence="8" key="1">
    <citation type="journal article" date="2023" name="Science">
        <title>Genome structures resolve the early diversification of teleost fishes.</title>
        <authorList>
            <person name="Parey E."/>
            <person name="Louis A."/>
            <person name="Montfort J."/>
            <person name="Bouchez O."/>
            <person name="Roques C."/>
            <person name="Iampietro C."/>
            <person name="Lluch J."/>
            <person name="Castinel A."/>
            <person name="Donnadieu C."/>
            <person name="Desvignes T."/>
            <person name="Floi Bucao C."/>
            <person name="Jouanno E."/>
            <person name="Wen M."/>
            <person name="Mejri S."/>
            <person name="Dirks R."/>
            <person name="Jansen H."/>
            <person name="Henkel C."/>
            <person name="Chen W.J."/>
            <person name="Zahm M."/>
            <person name="Cabau C."/>
            <person name="Klopp C."/>
            <person name="Thompson A.W."/>
            <person name="Robinson-Rechavi M."/>
            <person name="Braasch I."/>
            <person name="Lecointre G."/>
            <person name="Bobe J."/>
            <person name="Postlethwait J.H."/>
            <person name="Berthelot C."/>
            <person name="Roest Crollius H."/>
            <person name="Guiguen Y."/>
        </authorList>
    </citation>
    <scope>NUCLEOTIDE SEQUENCE</scope>
    <source>
        <strain evidence="8">Concon-B</strain>
    </source>
</reference>
<evidence type="ECO:0000313" key="9">
    <source>
        <dbReference type="Proteomes" id="UP001152803"/>
    </source>
</evidence>
<accession>A0A9Q1DXB2</accession>
<organism evidence="8 9">
    <name type="scientific">Conger conger</name>
    <name type="common">Conger eel</name>
    <name type="synonym">Muraena conger</name>
    <dbReference type="NCBI Taxonomy" id="82655"/>
    <lineage>
        <taxon>Eukaryota</taxon>
        <taxon>Metazoa</taxon>
        <taxon>Chordata</taxon>
        <taxon>Craniata</taxon>
        <taxon>Vertebrata</taxon>
        <taxon>Euteleostomi</taxon>
        <taxon>Actinopterygii</taxon>
        <taxon>Neopterygii</taxon>
        <taxon>Teleostei</taxon>
        <taxon>Anguilliformes</taxon>
        <taxon>Congridae</taxon>
        <taxon>Conger</taxon>
    </lineage>
</organism>
<comment type="subcellular location">
    <subcellularLocation>
        <location evidence="1">Cytoplasm</location>
        <location evidence="1">Cytosol</location>
    </subcellularLocation>
</comment>
<dbReference type="AlphaFoldDB" id="A0A9Q1DXB2"/>
<sequence length="165" mass="18199">MDYSTTQTRGSTVDHREQQPADLRSVTCHSVTARSGDNAVAPQLIGCSGNINFSVNIQPHNTGLQGSGGSATPENSEKHFIDLHRTALIERVCNVTAILDRLLDRRVVTQRGYNEIQSESTSQNKMGKLLSGPIHSGGRRAKDVLFEILETQEPFLMEELKALRK</sequence>
<dbReference type="Proteomes" id="UP001152803">
    <property type="component" value="Unassembled WGS sequence"/>
</dbReference>
<dbReference type="Pfam" id="PF00619">
    <property type="entry name" value="CARD"/>
    <property type="match status" value="1"/>
</dbReference>
<dbReference type="Gene3D" id="1.10.533.10">
    <property type="entry name" value="Death Domain, Fas"/>
    <property type="match status" value="1"/>
</dbReference>
<dbReference type="OrthoDB" id="8888059at2759"/>
<dbReference type="InterPro" id="IPR011029">
    <property type="entry name" value="DEATH-like_dom_sf"/>
</dbReference>
<dbReference type="PANTHER" id="PTHR46985">
    <property type="entry name" value="NACHT, LRR AND PYD DOMAINS-CONTAINING PROTEIN 1"/>
    <property type="match status" value="1"/>
</dbReference>
<dbReference type="EMBL" id="JAFJMO010000002">
    <property type="protein sequence ID" value="KAJ8283556.1"/>
    <property type="molecule type" value="Genomic_DNA"/>
</dbReference>
<dbReference type="SUPFAM" id="SSF47986">
    <property type="entry name" value="DEATH domain"/>
    <property type="match status" value="1"/>
</dbReference>
<evidence type="ECO:0000259" key="7">
    <source>
        <dbReference type="PROSITE" id="PS50209"/>
    </source>
</evidence>
<keyword evidence="9" id="KW-1185">Reference proteome</keyword>
<dbReference type="GO" id="GO:0045087">
    <property type="term" value="P:innate immune response"/>
    <property type="evidence" value="ECO:0007669"/>
    <property type="project" value="UniProtKB-KW"/>
</dbReference>
<evidence type="ECO:0000256" key="3">
    <source>
        <dbReference type="ARBA" id="ARBA00022588"/>
    </source>
</evidence>
<dbReference type="GO" id="GO:0005829">
    <property type="term" value="C:cytosol"/>
    <property type="evidence" value="ECO:0007669"/>
    <property type="project" value="UniProtKB-SubCell"/>
</dbReference>
<protein>
    <recommendedName>
        <fullName evidence="7">CARD domain-containing protein</fullName>
    </recommendedName>
</protein>
<dbReference type="InterPro" id="IPR051249">
    <property type="entry name" value="NLRP_Inflammasome"/>
</dbReference>
<keyword evidence="3" id="KW-0399">Innate immunity</keyword>
<dbReference type="PROSITE" id="PS50209">
    <property type="entry name" value="CARD"/>
    <property type="match status" value="1"/>
</dbReference>
<evidence type="ECO:0000256" key="2">
    <source>
        <dbReference type="ARBA" id="ARBA00022490"/>
    </source>
</evidence>
<proteinExistence type="predicted"/>
<feature type="region of interest" description="Disordered" evidence="6">
    <location>
        <begin position="1"/>
        <end position="22"/>
    </location>
</feature>
<keyword evidence="5" id="KW-0395">Inflammatory response</keyword>
<keyword evidence="2" id="KW-0963">Cytoplasm</keyword>
<evidence type="ECO:0000313" key="8">
    <source>
        <dbReference type="EMBL" id="KAJ8283556.1"/>
    </source>
</evidence>
<dbReference type="InterPro" id="IPR033516">
    <property type="entry name" value="CARD8/ASC/NALP1_CARD"/>
</dbReference>
<feature type="domain" description="CARD" evidence="7">
    <location>
        <begin position="73"/>
        <end position="164"/>
    </location>
</feature>